<feature type="compositionally biased region" description="Acidic residues" evidence="2">
    <location>
        <begin position="83"/>
        <end position="98"/>
    </location>
</feature>
<feature type="coiled-coil region" evidence="1">
    <location>
        <begin position="435"/>
        <end position="504"/>
    </location>
</feature>
<dbReference type="Proteomes" id="UP000023152">
    <property type="component" value="Unassembled WGS sequence"/>
</dbReference>
<feature type="compositionally biased region" description="Basic and acidic residues" evidence="2">
    <location>
        <begin position="551"/>
        <end position="563"/>
    </location>
</feature>
<proteinExistence type="predicted"/>
<gene>
    <name evidence="4" type="ORF">RFI_11411</name>
</gene>
<evidence type="ECO:0000313" key="5">
    <source>
        <dbReference type="Proteomes" id="UP000023152"/>
    </source>
</evidence>
<evidence type="ECO:0000256" key="1">
    <source>
        <dbReference type="SAM" id="Coils"/>
    </source>
</evidence>
<accession>X6NHC4</accession>
<keyword evidence="1" id="KW-0175">Coiled coil</keyword>
<feature type="compositionally biased region" description="Low complexity" evidence="2">
    <location>
        <begin position="517"/>
        <end position="550"/>
    </location>
</feature>
<comment type="caution">
    <text evidence="4">The sequence shown here is derived from an EMBL/GenBank/DDBJ whole genome shotgun (WGS) entry which is preliminary data.</text>
</comment>
<keyword evidence="3" id="KW-0812">Transmembrane</keyword>
<keyword evidence="5" id="KW-1185">Reference proteome</keyword>
<reference evidence="4 5" key="1">
    <citation type="journal article" date="2013" name="Curr. Biol.">
        <title>The Genome of the Foraminiferan Reticulomyxa filosa.</title>
        <authorList>
            <person name="Glockner G."/>
            <person name="Hulsmann N."/>
            <person name="Schleicher M."/>
            <person name="Noegel A.A."/>
            <person name="Eichinger L."/>
            <person name="Gallinger C."/>
            <person name="Pawlowski J."/>
            <person name="Sierra R."/>
            <person name="Euteneuer U."/>
            <person name="Pillet L."/>
            <person name="Moustafa A."/>
            <person name="Platzer M."/>
            <person name="Groth M."/>
            <person name="Szafranski K."/>
            <person name="Schliwa M."/>
        </authorList>
    </citation>
    <scope>NUCLEOTIDE SEQUENCE [LARGE SCALE GENOMIC DNA]</scope>
</reference>
<evidence type="ECO:0000313" key="4">
    <source>
        <dbReference type="EMBL" id="ETO25725.1"/>
    </source>
</evidence>
<dbReference type="AlphaFoldDB" id="X6NHC4"/>
<evidence type="ECO:0000256" key="3">
    <source>
        <dbReference type="SAM" id="Phobius"/>
    </source>
</evidence>
<feature type="region of interest" description="Disordered" evidence="2">
    <location>
        <begin position="186"/>
        <end position="210"/>
    </location>
</feature>
<feature type="region of interest" description="Disordered" evidence="2">
    <location>
        <begin position="504"/>
        <end position="566"/>
    </location>
</feature>
<keyword evidence="3" id="KW-0472">Membrane</keyword>
<sequence length="827" mass="94953">MYITHMWVQNRKQMEFHNKTKRRNDDDLDDVNEFLQGAIPNDVDSLQKQLTLSKTLVQQMVNDIGDMKVRLEQAQKYGGSGLESDEEANGNNDDDDDKETQKERMLAKKKSKHDRFFSTFNILSKEQDNADLLIQQIGQFDAVTSFAENEKTYKLVMDSLRLKLRAGQTQCSTLTELVEEIISEMNDNDDGLDGGQDGDDEFDDDEDDHRGGFSKKKVVISNSKKRKSSNWFESIPIGVYQTNACNSQSFFFFFFFAIININFHYFCFVLFCLFKVAETVDEVIDELKGAEAYVHPDQKRVELLQLKCKELQNSMPYVSTQQLAVLGTLPKFIKSELSKFDRRKKLEKMTQERDKTLKVAGDRDVLQEKLEREQKREEEETAQRDESFYSTLDSVVTVSDRVHEQANYVTSHLIDLLDGVSVFDEQQKQLQTNILSELKQTMNVINESMEEIVDQFRSAREYVHPTQESLIVAVMQNVEKSIENERLQRELQLTKGELDAAQEELRAKPGKTGDPLTTTTTSATATATATATAAQTSTSKPLAPSSAAKALGHDEKKTNRRSDPSWGADSMDLEFLKFAEAELLNNKDQTSGIDDGNDTKEATEFLPKLDEKLGQVKERTAYIHSLLTESGLLEGSRNVLYNDMKELCTNIENEVSYVTEVVNEMKEAILQGRDMIGPDTRYVAKLEKRYRQMKGLYKLKYAEVEHMKDNLHFKDQQIETCRAQIEELELRVQQVMTSAVANPDLRLEAINTLNVKTQTYGRVMKFIDEAVHKTRGLCDNITAYMDKDIPQILRDQLNHESRQQMRELGKLIHENCDVRFLFFFFLN</sequence>
<dbReference type="EMBL" id="ASPP01008319">
    <property type="protein sequence ID" value="ETO25725.1"/>
    <property type="molecule type" value="Genomic_DNA"/>
</dbReference>
<feature type="region of interest" description="Disordered" evidence="2">
    <location>
        <begin position="79"/>
        <end position="108"/>
    </location>
</feature>
<protein>
    <submittedName>
        <fullName evidence="4">Uncharacterized protein</fullName>
    </submittedName>
</protein>
<keyword evidence="3" id="KW-1133">Transmembrane helix</keyword>
<feature type="compositionally biased region" description="Acidic residues" evidence="2">
    <location>
        <begin position="186"/>
        <end position="207"/>
    </location>
</feature>
<feature type="coiled-coil region" evidence="1">
    <location>
        <begin position="711"/>
        <end position="738"/>
    </location>
</feature>
<feature type="transmembrane region" description="Helical" evidence="3">
    <location>
        <begin position="250"/>
        <end position="274"/>
    </location>
</feature>
<evidence type="ECO:0000256" key="2">
    <source>
        <dbReference type="SAM" id="MobiDB-lite"/>
    </source>
</evidence>
<name>X6NHC4_RETFI</name>
<organism evidence="4 5">
    <name type="scientific">Reticulomyxa filosa</name>
    <dbReference type="NCBI Taxonomy" id="46433"/>
    <lineage>
        <taxon>Eukaryota</taxon>
        <taxon>Sar</taxon>
        <taxon>Rhizaria</taxon>
        <taxon>Retaria</taxon>
        <taxon>Foraminifera</taxon>
        <taxon>Monothalamids</taxon>
        <taxon>Reticulomyxidae</taxon>
        <taxon>Reticulomyxa</taxon>
    </lineage>
</organism>